<feature type="compositionally biased region" description="Polar residues" evidence="1">
    <location>
        <begin position="291"/>
        <end position="300"/>
    </location>
</feature>
<evidence type="ECO:0000256" key="1">
    <source>
        <dbReference type="SAM" id="MobiDB-lite"/>
    </source>
</evidence>
<sequence>MSIYSQPIVPSEWEQTWFLMYGRVHPYALTWEIEPDEGLDAGEVPLDYCIPALIVRDQGYQPIAPRALATVDEFPVMPPIVSFTGPILGSGRTLLHDEAISGLGNTQRKCCGFVQLSTFIAPGNPAKTPFRGFHPFQVFVIFPIHANPWTSLCKRMADKTDTHFQPNTLFSCTGKVAGFLNHRIMVHPPQLAQDCVFIVVPDAWTFCDKAALESMSVSASVDAPAKRASADPLAFDRMKFMTPSKRAAPPLKRSSPSPDWPSPITPLKKQRSSPLAQASAQSSESTSATADNSYTDATTDSPSPQASPPLAAGHGTSITTPDPSSPLGNKGRPHRNRHPPKKYWELD</sequence>
<reference evidence="3 4" key="1">
    <citation type="journal article" date="2021" name="Nat. Commun.">
        <title>Genetic determinants of endophytism in the Arabidopsis root mycobiome.</title>
        <authorList>
            <person name="Mesny F."/>
            <person name="Miyauchi S."/>
            <person name="Thiergart T."/>
            <person name="Pickel B."/>
            <person name="Atanasova L."/>
            <person name="Karlsson M."/>
            <person name="Huettel B."/>
            <person name="Barry K.W."/>
            <person name="Haridas S."/>
            <person name="Chen C."/>
            <person name="Bauer D."/>
            <person name="Andreopoulos W."/>
            <person name="Pangilinan J."/>
            <person name="LaButti K."/>
            <person name="Riley R."/>
            <person name="Lipzen A."/>
            <person name="Clum A."/>
            <person name="Drula E."/>
            <person name="Henrissat B."/>
            <person name="Kohler A."/>
            <person name="Grigoriev I.V."/>
            <person name="Martin F.M."/>
            <person name="Hacquard S."/>
        </authorList>
    </citation>
    <scope>NUCLEOTIDE SEQUENCE [LARGE SCALE GENOMIC DNA]</scope>
    <source>
        <strain evidence="3 4">MPI-SDFR-AT-0080</strain>
    </source>
</reference>
<gene>
    <name evidence="3" type="ORF">B0J12DRAFT_685445</name>
    <name evidence="2" type="ORF">B0J12DRAFT_690710</name>
</gene>
<dbReference type="EMBL" id="JAGTJR010000093">
    <property type="protein sequence ID" value="KAH7012330.1"/>
    <property type="molecule type" value="Genomic_DNA"/>
</dbReference>
<dbReference type="EMBL" id="JAGTJR010000056">
    <property type="protein sequence ID" value="KAH7026772.1"/>
    <property type="molecule type" value="Genomic_DNA"/>
</dbReference>
<evidence type="ECO:0000313" key="2">
    <source>
        <dbReference type="EMBL" id="KAH7012330.1"/>
    </source>
</evidence>
<keyword evidence="4" id="KW-1185">Reference proteome</keyword>
<protein>
    <submittedName>
        <fullName evidence="3">Uncharacterized protein</fullName>
    </submittedName>
</protein>
<accession>A0ABQ8FWM6</accession>
<evidence type="ECO:0000313" key="4">
    <source>
        <dbReference type="Proteomes" id="UP000774617"/>
    </source>
</evidence>
<feature type="region of interest" description="Disordered" evidence="1">
    <location>
        <begin position="242"/>
        <end position="347"/>
    </location>
</feature>
<name>A0ABQ8FWM6_9PEZI</name>
<proteinExistence type="predicted"/>
<dbReference type="Proteomes" id="UP000774617">
    <property type="component" value="Unassembled WGS sequence"/>
</dbReference>
<feature type="compositionally biased region" description="Basic residues" evidence="1">
    <location>
        <begin position="331"/>
        <end position="341"/>
    </location>
</feature>
<feature type="compositionally biased region" description="Low complexity" evidence="1">
    <location>
        <begin position="272"/>
        <end position="290"/>
    </location>
</feature>
<evidence type="ECO:0000313" key="3">
    <source>
        <dbReference type="EMBL" id="KAH7026772.1"/>
    </source>
</evidence>
<feature type="compositionally biased region" description="Low complexity" evidence="1">
    <location>
        <begin position="301"/>
        <end position="312"/>
    </location>
</feature>
<comment type="caution">
    <text evidence="3">The sequence shown here is derived from an EMBL/GenBank/DDBJ whole genome shotgun (WGS) entry which is preliminary data.</text>
</comment>
<organism evidence="3 4">
    <name type="scientific">Macrophomina phaseolina</name>
    <dbReference type="NCBI Taxonomy" id="35725"/>
    <lineage>
        <taxon>Eukaryota</taxon>
        <taxon>Fungi</taxon>
        <taxon>Dikarya</taxon>
        <taxon>Ascomycota</taxon>
        <taxon>Pezizomycotina</taxon>
        <taxon>Dothideomycetes</taxon>
        <taxon>Dothideomycetes incertae sedis</taxon>
        <taxon>Botryosphaeriales</taxon>
        <taxon>Botryosphaeriaceae</taxon>
        <taxon>Macrophomina</taxon>
    </lineage>
</organism>